<dbReference type="InterPro" id="IPR027417">
    <property type="entry name" value="P-loop_NTPase"/>
</dbReference>
<evidence type="ECO:0000256" key="4">
    <source>
        <dbReference type="ARBA" id="ARBA00022801"/>
    </source>
</evidence>
<evidence type="ECO:0000313" key="15">
    <source>
        <dbReference type="Proteomes" id="UP000320333"/>
    </source>
</evidence>
<evidence type="ECO:0000256" key="5">
    <source>
        <dbReference type="ARBA" id="ARBA00022806"/>
    </source>
</evidence>
<feature type="region of interest" description="Disordered" evidence="10">
    <location>
        <begin position="1"/>
        <end position="73"/>
    </location>
</feature>
<dbReference type="SMART" id="SM00487">
    <property type="entry name" value="DEXDc"/>
    <property type="match status" value="1"/>
</dbReference>
<sequence>MSSYPSYSSGPTGGGGLYSSSSTRDDRPADSRDSTTARYSSYSTSNSYSASAYGSTAGNQSSSSGNYGSSSGNYGSSSGNYGGGSSSYGGGGNSYSSYGGGGGGGFGSDRMGGLGAGLRKIDWDLEKLPRFEKNFYVEHPDVKARSDYEIEAFRKEHQMTLVGPNIPKPVTAFSEITFPSYVLKEVLAAGFKAPTSIQCQGWPMALSGRDMVGVAETGSGKTLAYTLPAIIHINAQPLLARGDGPIVLILAPTRELALQIQQECNKFGSSSKIKNCCLYGGVPKGPQARELDRGIEICIATPGRLIDMLETGKTNLRRVTYLVMDEADRMLDMGFEPQIRKIVDQIRPDRQTLMWSATWPKEVQTLARDYMQDYIQVNVGSLSLSASHNVTQVIEMMSNFDKRNRLVQLLDKIEKEDRSAKTIIFTGTKKMADECTRFLRQDGFPALAIHGDKKQQERDWVMNEFKSGSAPILIATDVAARGLDVKDIRFVINYDFPNNIEDYVHRIGRTGRAKTTGTAYTFFTTDNYKQARDLVGILEEAKQEIPAQLREMSFSGGGGGAHPRYGGGGGGRGGSYGGGRGGGGQRYNPYSR</sequence>
<feature type="compositionally biased region" description="Basic and acidic residues" evidence="10">
    <location>
        <begin position="23"/>
        <end position="35"/>
    </location>
</feature>
<dbReference type="GO" id="GO:0016787">
    <property type="term" value="F:hydrolase activity"/>
    <property type="evidence" value="ECO:0007669"/>
    <property type="project" value="UniProtKB-KW"/>
</dbReference>
<feature type="region of interest" description="Disordered" evidence="10">
    <location>
        <begin position="552"/>
        <end position="592"/>
    </location>
</feature>
<dbReference type="PROSITE" id="PS00039">
    <property type="entry name" value="DEAD_ATP_HELICASE"/>
    <property type="match status" value="1"/>
</dbReference>
<keyword evidence="7" id="KW-0539">Nucleus</keyword>
<dbReference type="SMART" id="SM00490">
    <property type="entry name" value="HELICc"/>
    <property type="match status" value="1"/>
</dbReference>
<dbReference type="EC" id="3.6.4.13" evidence="2"/>
<dbReference type="FunFam" id="3.40.50.300:FF:000079">
    <property type="entry name" value="probable ATP-dependent RNA helicase DDX17"/>
    <property type="match status" value="1"/>
</dbReference>
<dbReference type="Pfam" id="PF00270">
    <property type="entry name" value="DEAD"/>
    <property type="match status" value="1"/>
</dbReference>
<dbReference type="GO" id="GO:0003724">
    <property type="term" value="F:RNA helicase activity"/>
    <property type="evidence" value="ECO:0007669"/>
    <property type="project" value="UniProtKB-EC"/>
</dbReference>
<evidence type="ECO:0000259" key="12">
    <source>
        <dbReference type="PROSITE" id="PS51194"/>
    </source>
</evidence>
<feature type="compositionally biased region" description="Low complexity" evidence="10">
    <location>
        <begin position="36"/>
        <end position="73"/>
    </location>
</feature>
<comment type="subcellular location">
    <subcellularLocation>
        <location evidence="1">Nucleus</location>
    </subcellularLocation>
</comment>
<dbReference type="EMBL" id="QEAP01000230">
    <property type="protein sequence ID" value="TPX72092.1"/>
    <property type="molecule type" value="Genomic_DNA"/>
</dbReference>
<evidence type="ECO:0000256" key="1">
    <source>
        <dbReference type="ARBA" id="ARBA00004123"/>
    </source>
</evidence>
<evidence type="ECO:0000256" key="7">
    <source>
        <dbReference type="ARBA" id="ARBA00023242"/>
    </source>
</evidence>
<evidence type="ECO:0000256" key="3">
    <source>
        <dbReference type="ARBA" id="ARBA00022741"/>
    </source>
</evidence>
<dbReference type="PROSITE" id="PS51194">
    <property type="entry name" value="HELICASE_CTER"/>
    <property type="match status" value="1"/>
</dbReference>
<reference evidence="14 15" key="1">
    <citation type="journal article" date="2019" name="Sci. Rep.">
        <title>Comparative genomics of chytrid fungi reveal insights into the obligate biotrophic and pathogenic lifestyle of Synchytrium endobioticum.</title>
        <authorList>
            <person name="van de Vossenberg B.T.L.H."/>
            <person name="Warris S."/>
            <person name="Nguyen H.D.T."/>
            <person name="van Gent-Pelzer M.P.E."/>
            <person name="Joly D.L."/>
            <person name="van de Geest H.C."/>
            <person name="Bonants P.J.M."/>
            <person name="Smith D.S."/>
            <person name="Levesque C.A."/>
            <person name="van der Lee T.A.J."/>
        </authorList>
    </citation>
    <scope>NUCLEOTIDE SEQUENCE [LARGE SCALE GENOMIC DNA]</scope>
    <source>
        <strain evidence="14 15">CBS 675.73</strain>
    </source>
</reference>
<accession>A0A507F7J2</accession>
<feature type="domain" description="Helicase C-terminal" evidence="12">
    <location>
        <begin position="405"/>
        <end position="553"/>
    </location>
</feature>
<dbReference type="OrthoDB" id="196131at2759"/>
<feature type="domain" description="DEAD-box RNA helicase Q" evidence="13">
    <location>
        <begin position="171"/>
        <end position="199"/>
    </location>
</feature>
<keyword evidence="15" id="KW-1185">Reference proteome</keyword>
<evidence type="ECO:0000313" key="14">
    <source>
        <dbReference type="EMBL" id="TPX72092.1"/>
    </source>
</evidence>
<evidence type="ECO:0000256" key="9">
    <source>
        <dbReference type="RuleBase" id="RU000492"/>
    </source>
</evidence>
<comment type="caution">
    <text evidence="14">The sequence shown here is derived from an EMBL/GenBank/DDBJ whole genome shotgun (WGS) entry which is preliminary data.</text>
</comment>
<dbReference type="GO" id="GO:0005634">
    <property type="term" value="C:nucleus"/>
    <property type="evidence" value="ECO:0007669"/>
    <property type="project" value="UniProtKB-SubCell"/>
</dbReference>
<evidence type="ECO:0000256" key="8">
    <source>
        <dbReference type="PROSITE-ProRule" id="PRU00552"/>
    </source>
</evidence>
<dbReference type="STRING" id="246404.A0A507F7J2"/>
<dbReference type="CDD" id="cd18787">
    <property type="entry name" value="SF2_C_DEAD"/>
    <property type="match status" value="1"/>
</dbReference>
<dbReference type="AlphaFoldDB" id="A0A507F7J2"/>
<proteinExistence type="inferred from homology"/>
<dbReference type="GO" id="GO:0005524">
    <property type="term" value="F:ATP binding"/>
    <property type="evidence" value="ECO:0007669"/>
    <property type="project" value="UniProtKB-KW"/>
</dbReference>
<evidence type="ECO:0000259" key="11">
    <source>
        <dbReference type="PROSITE" id="PS51192"/>
    </source>
</evidence>
<feature type="short sequence motif" description="Q motif" evidence="8">
    <location>
        <begin position="171"/>
        <end position="199"/>
    </location>
</feature>
<keyword evidence="3 9" id="KW-0547">Nucleotide-binding</keyword>
<dbReference type="InterPro" id="IPR014001">
    <property type="entry name" value="Helicase_ATP-bd"/>
</dbReference>
<keyword evidence="5 9" id="KW-0347">Helicase</keyword>
<dbReference type="InterPro" id="IPR001650">
    <property type="entry name" value="Helicase_C-like"/>
</dbReference>
<comment type="similarity">
    <text evidence="9">Belongs to the DEAD box helicase family.</text>
</comment>
<evidence type="ECO:0000259" key="13">
    <source>
        <dbReference type="PROSITE" id="PS51195"/>
    </source>
</evidence>
<dbReference type="GO" id="GO:0003676">
    <property type="term" value="F:nucleic acid binding"/>
    <property type="evidence" value="ECO:0007669"/>
    <property type="project" value="InterPro"/>
</dbReference>
<dbReference type="InterPro" id="IPR000629">
    <property type="entry name" value="RNA-helicase_DEAD-box_CS"/>
</dbReference>
<protein>
    <recommendedName>
        <fullName evidence="2">RNA helicase</fullName>
        <ecNumber evidence="2">3.6.4.13</ecNumber>
    </recommendedName>
</protein>
<evidence type="ECO:0000256" key="10">
    <source>
        <dbReference type="SAM" id="MobiDB-lite"/>
    </source>
</evidence>
<dbReference type="PANTHER" id="PTHR47958">
    <property type="entry name" value="ATP-DEPENDENT RNA HELICASE DBP3"/>
    <property type="match status" value="1"/>
</dbReference>
<evidence type="ECO:0000256" key="2">
    <source>
        <dbReference type="ARBA" id="ARBA00012552"/>
    </source>
</evidence>
<keyword evidence="4 9" id="KW-0378">Hydrolase</keyword>
<evidence type="ECO:0000256" key="6">
    <source>
        <dbReference type="ARBA" id="ARBA00022840"/>
    </source>
</evidence>
<dbReference type="InterPro" id="IPR014014">
    <property type="entry name" value="RNA_helicase_DEAD_Q_motif"/>
</dbReference>
<feature type="domain" description="Helicase ATP-binding" evidence="11">
    <location>
        <begin position="202"/>
        <end position="377"/>
    </location>
</feature>
<dbReference type="SUPFAM" id="SSF52540">
    <property type="entry name" value="P-loop containing nucleoside triphosphate hydrolases"/>
    <property type="match status" value="1"/>
</dbReference>
<dbReference type="Pfam" id="PF00271">
    <property type="entry name" value="Helicase_C"/>
    <property type="match status" value="1"/>
</dbReference>
<dbReference type="Gene3D" id="3.40.50.300">
    <property type="entry name" value="P-loop containing nucleotide triphosphate hydrolases"/>
    <property type="match status" value="2"/>
</dbReference>
<dbReference type="FunFam" id="3.40.50.300:FF:000008">
    <property type="entry name" value="ATP-dependent RNA helicase RhlB"/>
    <property type="match status" value="1"/>
</dbReference>
<dbReference type="PROSITE" id="PS51192">
    <property type="entry name" value="HELICASE_ATP_BIND_1"/>
    <property type="match status" value="1"/>
</dbReference>
<feature type="compositionally biased region" description="Gly residues" evidence="10">
    <location>
        <begin position="555"/>
        <end position="585"/>
    </location>
</feature>
<feature type="compositionally biased region" description="Low complexity" evidence="10">
    <location>
        <begin position="1"/>
        <end position="10"/>
    </location>
</feature>
<name>A0A507F7J2_9FUNG</name>
<organism evidence="14 15">
    <name type="scientific">Chytriomyces confervae</name>
    <dbReference type="NCBI Taxonomy" id="246404"/>
    <lineage>
        <taxon>Eukaryota</taxon>
        <taxon>Fungi</taxon>
        <taxon>Fungi incertae sedis</taxon>
        <taxon>Chytridiomycota</taxon>
        <taxon>Chytridiomycota incertae sedis</taxon>
        <taxon>Chytridiomycetes</taxon>
        <taxon>Chytridiales</taxon>
        <taxon>Chytriomycetaceae</taxon>
        <taxon>Chytriomyces</taxon>
    </lineage>
</organism>
<keyword evidence="6 9" id="KW-0067">ATP-binding</keyword>
<dbReference type="Proteomes" id="UP000320333">
    <property type="component" value="Unassembled WGS sequence"/>
</dbReference>
<gene>
    <name evidence="14" type="ORF">CcCBS67573_g05900</name>
</gene>
<dbReference type="InterPro" id="IPR011545">
    <property type="entry name" value="DEAD/DEAH_box_helicase_dom"/>
</dbReference>
<dbReference type="PROSITE" id="PS51195">
    <property type="entry name" value="Q_MOTIF"/>
    <property type="match status" value="1"/>
</dbReference>